<keyword evidence="5" id="KW-1185">Reference proteome</keyword>
<keyword evidence="1 2" id="KW-0430">Lectin</keyword>
<protein>
    <recommendedName>
        <fullName evidence="2">Galectin</fullName>
    </recommendedName>
</protein>
<sequence length="401" mass="45575">MCRMSARWNLCKCCCGSQTDDRAPHFYCGCEASSNVKRSKLKMYGEDLSTEDIDKQTLIFDGNESTASDNNTEKREKDEWVVHNPSVAFESEFGDALEADRAIRIFGTVLPDAFSFTINICRIIAKQLDIGLHFNPRFDQQYIARNSKIDGKWGIEEAQSYCRFPFSRGEKFCIEIFTTHNEFMVAVNGLHYCAFSYRYPLFDLNRIEIFGSVSLQKILCVSSKIYPSELPTNLLPKAHFLSISSFGNKLLNSNPLDCVTPLVISLENKISAGTEIEISGRVKLLPHSFYVNLQRGKLNCPHPVINLHVNARFREKPNRGCCTILSNSWITDEWGSEQFASRDSYFFAGQCFKLKIKCQDDAFLLLNNGNSIMSFTHRSDFSRVNTILVVGDIFVHSVTLQ</sequence>
<dbReference type="Proteomes" id="UP000291343">
    <property type="component" value="Unassembled WGS sequence"/>
</dbReference>
<reference evidence="4 5" key="1">
    <citation type="journal article" date="2017" name="Gigascience">
        <title>Genome sequence of the small brown planthopper, Laodelphax striatellus.</title>
        <authorList>
            <person name="Zhu J."/>
            <person name="Jiang F."/>
            <person name="Wang X."/>
            <person name="Yang P."/>
            <person name="Bao Y."/>
            <person name="Zhao W."/>
            <person name="Wang W."/>
            <person name="Lu H."/>
            <person name="Wang Q."/>
            <person name="Cui N."/>
            <person name="Li J."/>
            <person name="Chen X."/>
            <person name="Luo L."/>
            <person name="Yu J."/>
            <person name="Kang L."/>
            <person name="Cui F."/>
        </authorList>
    </citation>
    <scope>NUCLEOTIDE SEQUENCE [LARGE SCALE GENOMIC DNA]</scope>
    <source>
        <strain evidence="4">Lst14</strain>
    </source>
</reference>
<evidence type="ECO:0000256" key="2">
    <source>
        <dbReference type="RuleBase" id="RU102079"/>
    </source>
</evidence>
<name>A0A482WR95_LAOST</name>
<organism evidence="4 5">
    <name type="scientific">Laodelphax striatellus</name>
    <name type="common">Small brown planthopper</name>
    <name type="synonym">Delphax striatella</name>
    <dbReference type="NCBI Taxonomy" id="195883"/>
    <lineage>
        <taxon>Eukaryota</taxon>
        <taxon>Metazoa</taxon>
        <taxon>Ecdysozoa</taxon>
        <taxon>Arthropoda</taxon>
        <taxon>Hexapoda</taxon>
        <taxon>Insecta</taxon>
        <taxon>Pterygota</taxon>
        <taxon>Neoptera</taxon>
        <taxon>Paraneoptera</taxon>
        <taxon>Hemiptera</taxon>
        <taxon>Auchenorrhyncha</taxon>
        <taxon>Fulgoroidea</taxon>
        <taxon>Delphacidae</taxon>
        <taxon>Criomorphinae</taxon>
        <taxon>Laodelphax</taxon>
    </lineage>
</organism>
<dbReference type="SMART" id="SM00908">
    <property type="entry name" value="Gal-bind_lectin"/>
    <property type="match status" value="2"/>
</dbReference>
<accession>A0A482WR95</accession>
<proteinExistence type="predicted"/>
<dbReference type="EMBL" id="QKKF02027168">
    <property type="protein sequence ID" value="RZF36033.1"/>
    <property type="molecule type" value="Genomic_DNA"/>
</dbReference>
<dbReference type="PANTHER" id="PTHR11346">
    <property type="entry name" value="GALECTIN"/>
    <property type="match status" value="1"/>
</dbReference>
<dbReference type="SUPFAM" id="SSF49899">
    <property type="entry name" value="Concanavalin A-like lectins/glucanases"/>
    <property type="match status" value="2"/>
</dbReference>
<feature type="domain" description="Galectin" evidence="3">
    <location>
        <begin position="262"/>
        <end position="401"/>
    </location>
</feature>
<evidence type="ECO:0000259" key="3">
    <source>
        <dbReference type="PROSITE" id="PS51304"/>
    </source>
</evidence>
<dbReference type="OrthoDB" id="5795596at2759"/>
<evidence type="ECO:0000313" key="5">
    <source>
        <dbReference type="Proteomes" id="UP000291343"/>
    </source>
</evidence>
<dbReference type="InterPro" id="IPR013320">
    <property type="entry name" value="ConA-like_dom_sf"/>
</dbReference>
<dbReference type="GO" id="GO:0016936">
    <property type="term" value="F:galactoside binding"/>
    <property type="evidence" value="ECO:0007669"/>
    <property type="project" value="TreeGrafter"/>
</dbReference>
<dbReference type="PROSITE" id="PS51304">
    <property type="entry name" value="GALECTIN"/>
    <property type="match status" value="2"/>
</dbReference>
<dbReference type="InParanoid" id="A0A482WR95"/>
<dbReference type="FunCoup" id="A0A482WR95">
    <property type="interactions" value="232"/>
</dbReference>
<dbReference type="SMART" id="SM00276">
    <property type="entry name" value="GLECT"/>
    <property type="match status" value="2"/>
</dbReference>
<evidence type="ECO:0000313" key="4">
    <source>
        <dbReference type="EMBL" id="RZF36033.1"/>
    </source>
</evidence>
<dbReference type="CDD" id="cd00070">
    <property type="entry name" value="GLECT"/>
    <property type="match status" value="2"/>
</dbReference>
<dbReference type="SMR" id="A0A482WR95"/>
<dbReference type="GO" id="GO:0030246">
    <property type="term" value="F:carbohydrate binding"/>
    <property type="evidence" value="ECO:0007669"/>
    <property type="project" value="UniProtKB-UniRule"/>
</dbReference>
<feature type="domain" description="Galectin" evidence="3">
    <location>
        <begin position="89"/>
        <end position="224"/>
    </location>
</feature>
<gene>
    <name evidence="4" type="ORF">LSTR_LSTR005849</name>
</gene>
<dbReference type="InterPro" id="IPR001079">
    <property type="entry name" value="Galectin_CRD"/>
</dbReference>
<evidence type="ECO:0000256" key="1">
    <source>
        <dbReference type="ARBA" id="ARBA00022734"/>
    </source>
</evidence>
<dbReference type="AlphaFoldDB" id="A0A482WR95"/>
<dbReference type="PANTHER" id="PTHR11346:SF176">
    <property type="entry name" value="32 KDA BETA-GALACTOSIDE-BINDING LECTIN LEC-3"/>
    <property type="match status" value="1"/>
</dbReference>
<dbReference type="InterPro" id="IPR044156">
    <property type="entry name" value="Galectin-like"/>
</dbReference>
<comment type="caution">
    <text evidence="4">The sequence shown here is derived from an EMBL/GenBank/DDBJ whole genome shotgun (WGS) entry which is preliminary data.</text>
</comment>
<dbReference type="Gene3D" id="2.60.120.200">
    <property type="match status" value="2"/>
</dbReference>
<dbReference type="Pfam" id="PF00337">
    <property type="entry name" value="Gal-bind_lectin"/>
    <property type="match status" value="2"/>
</dbReference>
<dbReference type="STRING" id="195883.A0A482WR95"/>